<keyword evidence="4" id="KW-1185">Reference proteome</keyword>
<dbReference type="Proteomes" id="UP001251870">
    <property type="component" value="Unassembled WGS sequence"/>
</dbReference>
<feature type="compositionally biased region" description="Low complexity" evidence="1">
    <location>
        <begin position="31"/>
        <end position="49"/>
    </location>
</feature>
<dbReference type="RefSeq" id="WP_310548210.1">
    <property type="nucleotide sequence ID" value="NZ_JAVKGR010000006.1"/>
</dbReference>
<evidence type="ECO:0000313" key="4">
    <source>
        <dbReference type="Proteomes" id="UP001251870"/>
    </source>
</evidence>
<dbReference type="EMBL" id="JAVKGR010000006">
    <property type="protein sequence ID" value="MDR8019217.1"/>
    <property type="molecule type" value="Genomic_DNA"/>
</dbReference>
<gene>
    <name evidence="3" type="ORF">RIL96_06520</name>
</gene>
<name>A0ABU2DRS5_9MICC</name>
<sequence length="222" mass="24246">MGTKRITAAVLVAGLGLTACAYDGGEETEETAAPAPEETEGGSPESETPSSDEQEEESSSEEEEIDPEDEEESLQAELEAGLLEEAVEAFVPEEGDTYAQSWLMITPRVSLWTVVEDEHGNPVEIDVTKYNCTGEAIVEGAGELEHVEENIYRAHWEDDSDARFEGEGNPRREGITPSSRMTLDEEVLSFGGGSEFDQSADIEAEIEDHIFQCRLIGEMVLP</sequence>
<feature type="region of interest" description="Disordered" evidence="1">
    <location>
        <begin position="23"/>
        <end position="75"/>
    </location>
</feature>
<feature type="signal peptide" evidence="2">
    <location>
        <begin position="1"/>
        <end position="21"/>
    </location>
</feature>
<organism evidence="3 4">
    <name type="scientific">Nesterenkonia aerolata</name>
    <dbReference type="NCBI Taxonomy" id="3074079"/>
    <lineage>
        <taxon>Bacteria</taxon>
        <taxon>Bacillati</taxon>
        <taxon>Actinomycetota</taxon>
        <taxon>Actinomycetes</taxon>
        <taxon>Micrococcales</taxon>
        <taxon>Micrococcaceae</taxon>
        <taxon>Nesterenkonia</taxon>
    </lineage>
</organism>
<evidence type="ECO:0000313" key="3">
    <source>
        <dbReference type="EMBL" id="MDR8019217.1"/>
    </source>
</evidence>
<feature type="chain" id="PRO_5047062283" evidence="2">
    <location>
        <begin position="22"/>
        <end position="222"/>
    </location>
</feature>
<evidence type="ECO:0000256" key="2">
    <source>
        <dbReference type="SAM" id="SignalP"/>
    </source>
</evidence>
<protein>
    <submittedName>
        <fullName evidence="3">Uncharacterized protein</fullName>
    </submittedName>
</protein>
<comment type="caution">
    <text evidence="3">The sequence shown here is derived from an EMBL/GenBank/DDBJ whole genome shotgun (WGS) entry which is preliminary data.</text>
</comment>
<keyword evidence="2" id="KW-0732">Signal</keyword>
<feature type="compositionally biased region" description="Acidic residues" evidence="1">
    <location>
        <begin position="50"/>
        <end position="74"/>
    </location>
</feature>
<proteinExistence type="predicted"/>
<evidence type="ECO:0000256" key="1">
    <source>
        <dbReference type="SAM" id="MobiDB-lite"/>
    </source>
</evidence>
<accession>A0ABU2DRS5</accession>
<dbReference type="PROSITE" id="PS51257">
    <property type="entry name" value="PROKAR_LIPOPROTEIN"/>
    <property type="match status" value="1"/>
</dbReference>
<reference evidence="3 4" key="1">
    <citation type="submission" date="2023-09" db="EMBL/GenBank/DDBJ databases">
        <title>Description of three actinobacteria isolated from air of manufacturing shop in a pharmaceutical factory.</title>
        <authorList>
            <person name="Zhang D.-F."/>
        </authorList>
    </citation>
    <scope>NUCLEOTIDE SEQUENCE [LARGE SCALE GENOMIC DNA]</scope>
    <source>
        <strain evidence="3 4">LY-0111</strain>
    </source>
</reference>